<feature type="transmembrane region" description="Helical" evidence="2">
    <location>
        <begin position="489"/>
        <end position="511"/>
    </location>
</feature>
<protein>
    <recommendedName>
        <fullName evidence="5">Zonadhesin</fullName>
    </recommendedName>
</protein>
<keyword evidence="2" id="KW-0472">Membrane</keyword>
<feature type="transmembrane region" description="Helical" evidence="2">
    <location>
        <begin position="725"/>
        <end position="744"/>
    </location>
</feature>
<evidence type="ECO:0000256" key="1">
    <source>
        <dbReference type="SAM" id="MobiDB-lite"/>
    </source>
</evidence>
<keyword evidence="2" id="KW-0812">Transmembrane</keyword>
<reference evidence="3" key="1">
    <citation type="submission" date="2022-09" db="EMBL/GenBank/DDBJ databases">
        <title>Fusarium specimens isolated from Avocado Roots.</title>
        <authorList>
            <person name="Stajich J."/>
            <person name="Roper C."/>
            <person name="Heimlech-Rivalta G."/>
        </authorList>
    </citation>
    <scope>NUCLEOTIDE SEQUENCE</scope>
    <source>
        <strain evidence="3">CF00136</strain>
    </source>
</reference>
<feature type="transmembrane region" description="Helical" evidence="2">
    <location>
        <begin position="617"/>
        <end position="639"/>
    </location>
</feature>
<dbReference type="InterPro" id="IPR021840">
    <property type="entry name" value="DUF3433"/>
</dbReference>
<comment type="caution">
    <text evidence="3">The sequence shown here is derived from an EMBL/GenBank/DDBJ whole genome shotgun (WGS) entry which is preliminary data.</text>
</comment>
<evidence type="ECO:0008006" key="5">
    <source>
        <dbReference type="Google" id="ProtNLM"/>
    </source>
</evidence>
<dbReference type="OrthoDB" id="5428901at2759"/>
<dbReference type="EMBL" id="JAOQAZ010000018">
    <property type="protein sequence ID" value="KAJ4256657.1"/>
    <property type="molecule type" value="Genomic_DNA"/>
</dbReference>
<keyword evidence="2" id="KW-1133">Transmembrane helix</keyword>
<feature type="region of interest" description="Disordered" evidence="1">
    <location>
        <begin position="104"/>
        <end position="157"/>
    </location>
</feature>
<dbReference type="Pfam" id="PF11915">
    <property type="entry name" value="DUF3433"/>
    <property type="match status" value="2"/>
</dbReference>
<gene>
    <name evidence="3" type="ORF">NW762_008753</name>
</gene>
<keyword evidence="4" id="KW-1185">Reference proteome</keyword>
<evidence type="ECO:0000313" key="4">
    <source>
        <dbReference type="Proteomes" id="UP001152049"/>
    </source>
</evidence>
<accession>A0A9W8RWD5</accession>
<feature type="transmembrane region" description="Helical" evidence="2">
    <location>
        <begin position="756"/>
        <end position="781"/>
    </location>
</feature>
<dbReference type="AlphaFoldDB" id="A0A9W8RWD5"/>
<feature type="transmembrane region" description="Helical" evidence="2">
    <location>
        <begin position="659"/>
        <end position="686"/>
    </location>
</feature>
<feature type="transmembrane region" description="Helical" evidence="2">
    <location>
        <begin position="51"/>
        <end position="72"/>
    </location>
</feature>
<feature type="compositionally biased region" description="Polar residues" evidence="1">
    <location>
        <begin position="144"/>
        <end position="157"/>
    </location>
</feature>
<dbReference type="PANTHER" id="PTHR37544">
    <property type="entry name" value="SPRAY-RELATED"/>
    <property type="match status" value="1"/>
</dbReference>
<dbReference type="PANTHER" id="PTHR37544:SF3">
    <property type="entry name" value="SPRAY"/>
    <property type="match status" value="1"/>
</dbReference>
<organism evidence="3 4">
    <name type="scientific">Fusarium torreyae</name>
    <dbReference type="NCBI Taxonomy" id="1237075"/>
    <lineage>
        <taxon>Eukaryota</taxon>
        <taxon>Fungi</taxon>
        <taxon>Dikarya</taxon>
        <taxon>Ascomycota</taxon>
        <taxon>Pezizomycotina</taxon>
        <taxon>Sordariomycetes</taxon>
        <taxon>Hypocreomycetidae</taxon>
        <taxon>Hypocreales</taxon>
        <taxon>Nectriaceae</taxon>
        <taxon>Fusarium</taxon>
    </lineage>
</organism>
<name>A0A9W8RWD5_9HYPO</name>
<feature type="compositionally biased region" description="Low complexity" evidence="1">
    <location>
        <begin position="111"/>
        <end position="128"/>
    </location>
</feature>
<evidence type="ECO:0000256" key="2">
    <source>
        <dbReference type="SAM" id="Phobius"/>
    </source>
</evidence>
<evidence type="ECO:0000313" key="3">
    <source>
        <dbReference type="EMBL" id="KAJ4256657.1"/>
    </source>
</evidence>
<sequence>MYQPQYPENPRWSQQNTYEYKPVTAQEVYPVEVDSKRERERPDYRPIPLRWPFISTLILALLGLMGLMIYAVRTLDGSDTTAKLENRSFGITNNDLYYMKRQDAAASESSVPEPTVAAEAEPEQTVTADSGPEETGASEAEPTENASPTGTDDSEGGTLTTALIESVFTTMVTEPGSVEVEETTETITESEDVTSTSIYVQEATTIVSTETIPPDMPSSEAATYQLKTVTSVQPEQTKTSITVMAGGVVRTTVHATTRTGKPVVYASVGTTTLYSVLTIGSDGKAVKPPVTKVRTSEVAATVKTVVDAPPPTTIVQTLPDGQVVTSVSTPLATTRVTTVPATKVIITDVSTPTGDTHIIVEATTHTLTHSGYFIGKFLPPILAVLMGMTIRALNQAAQQYQPFAALTRPGGALGREALLLSFDGWMSIYLPFKLLFNNQPLPFLTALAVWSSGLLAPIASEAIGLKIYGRCGKGAIDGCALELGVSNKAAYALTGLLGAIAILLAFTLTVISRHWRTGVFANPWCTANTAALVARNPEIRPLAANDWKDLKNAVTEKRFAMGWFRNQEGRDEYGVVVCGDINRGIQAPYGDSPYTEGMAYRPHTRRRAPQTFMALSFWYRFTFLMFLICLLGFVSYYHFVDTFFHLPKNMKKLMESQDFGVRFVCSALGVIVVFCWEFLFTSVAVITPFRRMAQDPQVPTRSVLMTPATNSISGLFVALRIRDPLLFFTAFATVLAQFLPILLANVPYSLTQTSDAHIICSRLSVGILLLMVIAMLCSLLVRWPDLPVDPRSLAGALWYVADAPWLRGLEGVAAMSAKKRKEAVQGLGGSWTYGPIYTPMGERMCIEHGTTGFRR</sequence>
<dbReference type="Proteomes" id="UP001152049">
    <property type="component" value="Unassembled WGS sequence"/>
</dbReference>
<proteinExistence type="predicted"/>